<evidence type="ECO:0000259" key="2">
    <source>
        <dbReference type="PROSITE" id="PS50110"/>
    </source>
</evidence>
<dbReference type="OrthoDB" id="673128at2"/>
<evidence type="ECO:0000313" key="4">
    <source>
        <dbReference type="Proteomes" id="UP000295468"/>
    </source>
</evidence>
<keyword evidence="1" id="KW-0597">Phosphoprotein</keyword>
<feature type="domain" description="Response regulatory" evidence="2">
    <location>
        <begin position="7"/>
        <end position="134"/>
    </location>
</feature>
<dbReference type="GO" id="GO:0000160">
    <property type="term" value="P:phosphorelay signal transduction system"/>
    <property type="evidence" value="ECO:0007669"/>
    <property type="project" value="InterPro"/>
</dbReference>
<dbReference type="SMART" id="SM00448">
    <property type="entry name" value="REC"/>
    <property type="match status" value="1"/>
</dbReference>
<evidence type="ECO:0000313" key="3">
    <source>
        <dbReference type="EMBL" id="TDQ33006.1"/>
    </source>
</evidence>
<dbReference type="Proteomes" id="UP000295468">
    <property type="component" value="Unassembled WGS sequence"/>
</dbReference>
<dbReference type="SUPFAM" id="SSF52172">
    <property type="entry name" value="CheY-like"/>
    <property type="match status" value="1"/>
</dbReference>
<feature type="modified residue" description="4-aspartylphosphate" evidence="1">
    <location>
        <position position="64"/>
    </location>
</feature>
<dbReference type="PROSITE" id="PS50110">
    <property type="entry name" value="RESPONSE_REGULATORY"/>
    <property type="match status" value="1"/>
</dbReference>
<comment type="caution">
    <text evidence="3">The sequence shown here is derived from an EMBL/GenBank/DDBJ whole genome shotgun (WGS) entry which is preliminary data.</text>
</comment>
<dbReference type="AlphaFoldDB" id="A0A4R6TR70"/>
<organism evidence="3 4">
    <name type="scientific">Zeaxanthinibacter enoshimensis</name>
    <dbReference type="NCBI Taxonomy" id="392009"/>
    <lineage>
        <taxon>Bacteria</taxon>
        <taxon>Pseudomonadati</taxon>
        <taxon>Bacteroidota</taxon>
        <taxon>Flavobacteriia</taxon>
        <taxon>Flavobacteriales</taxon>
        <taxon>Flavobacteriaceae</taxon>
        <taxon>Zeaxanthinibacter</taxon>
    </lineage>
</organism>
<dbReference type="InterPro" id="IPR001789">
    <property type="entry name" value="Sig_transdc_resp-reg_receiver"/>
</dbReference>
<dbReference type="PANTHER" id="PTHR44520">
    <property type="entry name" value="RESPONSE REGULATOR RCP1-RELATED"/>
    <property type="match status" value="1"/>
</dbReference>
<accession>A0A4R6TR70</accession>
<proteinExistence type="predicted"/>
<dbReference type="PANTHER" id="PTHR44520:SF2">
    <property type="entry name" value="RESPONSE REGULATOR RCP1"/>
    <property type="match status" value="1"/>
</dbReference>
<dbReference type="Gene3D" id="3.40.50.2300">
    <property type="match status" value="1"/>
</dbReference>
<keyword evidence="4" id="KW-1185">Reference proteome</keyword>
<dbReference type="InterPro" id="IPR011006">
    <property type="entry name" value="CheY-like_superfamily"/>
</dbReference>
<sequence length="139" mass="15914">MMKKVNSILLIDDDEATNFLHKIIIKRADCAHNIVAVDSGPKALEFLNTKVNGEYPRPDIIFLDINMPIMDGWEFLEEYKKLDKKTHAAKIVVMLTTSLNPDDREKAKSLDLLDGFMNKPLTQDMLQDLLQKFHASNLK</sequence>
<evidence type="ECO:0000256" key="1">
    <source>
        <dbReference type="PROSITE-ProRule" id="PRU00169"/>
    </source>
</evidence>
<dbReference type="EMBL" id="SNYI01000001">
    <property type="protein sequence ID" value="TDQ33006.1"/>
    <property type="molecule type" value="Genomic_DNA"/>
</dbReference>
<protein>
    <submittedName>
        <fullName evidence="3">Response regulator receiver domain-containing protein</fullName>
    </submittedName>
</protein>
<gene>
    <name evidence="3" type="ORF">CLV82_0844</name>
</gene>
<reference evidence="3 4" key="1">
    <citation type="submission" date="2019-03" db="EMBL/GenBank/DDBJ databases">
        <title>Genomic Encyclopedia of Archaeal and Bacterial Type Strains, Phase II (KMG-II): from individual species to whole genera.</title>
        <authorList>
            <person name="Goeker M."/>
        </authorList>
    </citation>
    <scope>NUCLEOTIDE SEQUENCE [LARGE SCALE GENOMIC DNA]</scope>
    <source>
        <strain evidence="3 4">DSM 18435</strain>
    </source>
</reference>
<dbReference type="RefSeq" id="WP_133643022.1">
    <property type="nucleotide sequence ID" value="NZ_SNYI01000001.1"/>
</dbReference>
<dbReference type="Pfam" id="PF00072">
    <property type="entry name" value="Response_reg"/>
    <property type="match status" value="1"/>
</dbReference>
<dbReference type="InterPro" id="IPR052893">
    <property type="entry name" value="TCS_response_regulator"/>
</dbReference>
<name>A0A4R6TR70_9FLAO</name>